<accession>A0ABX8FBZ3</accession>
<evidence type="ECO:0000256" key="2">
    <source>
        <dbReference type="ARBA" id="ARBA00022475"/>
    </source>
</evidence>
<dbReference type="EMBL" id="CP071709">
    <property type="protein sequence ID" value="QVY61082.1"/>
    <property type="molecule type" value="Genomic_DNA"/>
</dbReference>
<evidence type="ECO:0000313" key="9">
    <source>
        <dbReference type="EMBL" id="QVY61082.1"/>
    </source>
</evidence>
<keyword evidence="5 6" id="KW-0472">Membrane</keyword>
<dbReference type="InterPro" id="IPR000160">
    <property type="entry name" value="GGDEF_dom"/>
</dbReference>
<dbReference type="PROSITE" id="PS50887">
    <property type="entry name" value="GGDEF"/>
    <property type="match status" value="1"/>
</dbReference>
<gene>
    <name evidence="9" type="ORF">J1899_19280</name>
</gene>
<dbReference type="SMART" id="SM00267">
    <property type="entry name" value="GGDEF"/>
    <property type="match status" value="1"/>
</dbReference>
<dbReference type="SUPFAM" id="SSF55073">
    <property type="entry name" value="Nucleotide cyclase"/>
    <property type="match status" value="1"/>
</dbReference>
<dbReference type="PANTHER" id="PTHR45138:SF9">
    <property type="entry name" value="DIGUANYLATE CYCLASE DGCM-RELATED"/>
    <property type="match status" value="1"/>
</dbReference>
<keyword evidence="4 6" id="KW-1133">Transmembrane helix</keyword>
<dbReference type="Gene3D" id="6.10.340.10">
    <property type="match status" value="1"/>
</dbReference>
<organism evidence="9 10">
    <name type="scientific">Cytobacillus gottheilii</name>
    <dbReference type="NCBI Taxonomy" id="859144"/>
    <lineage>
        <taxon>Bacteria</taxon>
        <taxon>Bacillati</taxon>
        <taxon>Bacillota</taxon>
        <taxon>Bacilli</taxon>
        <taxon>Bacillales</taxon>
        <taxon>Bacillaceae</taxon>
        <taxon>Cytobacillus</taxon>
    </lineage>
</organism>
<dbReference type="CDD" id="cd12914">
    <property type="entry name" value="PDC1_DGC_like"/>
    <property type="match status" value="1"/>
</dbReference>
<dbReference type="InterPro" id="IPR003660">
    <property type="entry name" value="HAMP_dom"/>
</dbReference>
<feature type="domain" description="GGDEF" evidence="8">
    <location>
        <begin position="355"/>
        <end position="489"/>
    </location>
</feature>
<evidence type="ECO:0000256" key="4">
    <source>
        <dbReference type="ARBA" id="ARBA00022989"/>
    </source>
</evidence>
<name>A0ABX8FBZ3_9BACI</name>
<dbReference type="RefSeq" id="WP_214476022.1">
    <property type="nucleotide sequence ID" value="NZ_CP071709.1"/>
</dbReference>
<dbReference type="InterPro" id="IPR050469">
    <property type="entry name" value="Diguanylate_Cyclase"/>
</dbReference>
<sequence length="490" mass="54843">MAYLMGDKLDRYMWSRNGEVEIISEMQTIKEQENFNEIDQLLNQVRESFPAFSWIGLTNEAGEVISATDDILKGIDISERPVYQEALESPFIGDVHEAVLLADLLPNPTGEPMKFVDISMPITTDGGVFTGVLAAHLSWEWAKEVEMAMLNTLKGRENLEILIVGKNHDVLLGPEEMQGHTLDFNELKQGESDQAAWAVEKWEDGKEYLTGFALTDGYRDYEGLGWTVIVRQTVDEAYAPTKEMLSYFIVCGIILAVLSSLLASLVARRMAAPLKEISSIADRLRGGEKIDIPIYRGIEEIESLSISLRKLIKQLTKTETDLVEMENVASRDHLTGLANRNALERYLDRVTHENIPLTVLYLDLDGFKKVNDTLGHDAGDQLLIETGRRLKQNIENGEFVARLGGDEFVLVLKSPEDPVQRGIDIGNRIVSMLGDAFIIDEHIVHVGCSVGGAVYHPEINNITSVIRLADEALYKVKRTGKNRVYMSEPH</sequence>
<dbReference type="Pfam" id="PF00990">
    <property type="entry name" value="GGDEF"/>
    <property type="match status" value="1"/>
</dbReference>
<comment type="subcellular location">
    <subcellularLocation>
        <location evidence="1">Cell membrane</location>
        <topology evidence="1">Multi-pass membrane protein</topology>
    </subcellularLocation>
</comment>
<evidence type="ECO:0000259" key="7">
    <source>
        <dbReference type="PROSITE" id="PS50885"/>
    </source>
</evidence>
<evidence type="ECO:0000259" key="8">
    <source>
        <dbReference type="PROSITE" id="PS50887"/>
    </source>
</evidence>
<keyword evidence="10" id="KW-1185">Reference proteome</keyword>
<feature type="transmembrane region" description="Helical" evidence="6">
    <location>
        <begin position="244"/>
        <end position="267"/>
    </location>
</feature>
<dbReference type="PANTHER" id="PTHR45138">
    <property type="entry name" value="REGULATORY COMPONENTS OF SENSORY TRANSDUCTION SYSTEM"/>
    <property type="match status" value="1"/>
</dbReference>
<dbReference type="Gene3D" id="3.30.70.270">
    <property type="match status" value="1"/>
</dbReference>
<dbReference type="InterPro" id="IPR029787">
    <property type="entry name" value="Nucleotide_cyclase"/>
</dbReference>
<evidence type="ECO:0000256" key="6">
    <source>
        <dbReference type="SAM" id="Phobius"/>
    </source>
</evidence>
<evidence type="ECO:0000256" key="1">
    <source>
        <dbReference type="ARBA" id="ARBA00004651"/>
    </source>
</evidence>
<dbReference type="InterPro" id="IPR033479">
    <property type="entry name" value="dCache_1"/>
</dbReference>
<reference evidence="9 10" key="1">
    <citation type="submission" date="2021-03" db="EMBL/GenBank/DDBJ databases">
        <title>The first data on the complete genome of the tetrodotoxin-producing bacterium.</title>
        <authorList>
            <person name="Melnikova D.I."/>
            <person name="Nijland R."/>
            <person name="Magarlamov T.Y."/>
        </authorList>
    </citation>
    <scope>NUCLEOTIDE SEQUENCE [LARGE SCALE GENOMIC DNA]</scope>
    <source>
        <strain evidence="9 10">1839</strain>
    </source>
</reference>
<dbReference type="PROSITE" id="PS50885">
    <property type="entry name" value="HAMP"/>
    <property type="match status" value="1"/>
</dbReference>
<proteinExistence type="predicted"/>
<dbReference type="NCBIfam" id="TIGR00254">
    <property type="entry name" value="GGDEF"/>
    <property type="match status" value="1"/>
</dbReference>
<evidence type="ECO:0000256" key="5">
    <source>
        <dbReference type="ARBA" id="ARBA00023136"/>
    </source>
</evidence>
<keyword evidence="3 6" id="KW-0812">Transmembrane</keyword>
<protein>
    <submittedName>
        <fullName evidence="9">Diguanylate cyclase</fullName>
    </submittedName>
</protein>
<evidence type="ECO:0000256" key="3">
    <source>
        <dbReference type="ARBA" id="ARBA00022692"/>
    </source>
</evidence>
<dbReference type="InterPro" id="IPR043128">
    <property type="entry name" value="Rev_trsase/Diguanyl_cyclase"/>
</dbReference>
<keyword evidence="2" id="KW-1003">Cell membrane</keyword>
<evidence type="ECO:0000313" key="10">
    <source>
        <dbReference type="Proteomes" id="UP000679247"/>
    </source>
</evidence>
<dbReference type="Proteomes" id="UP000679247">
    <property type="component" value="Chromosome"/>
</dbReference>
<dbReference type="Gene3D" id="3.30.450.20">
    <property type="entry name" value="PAS domain"/>
    <property type="match status" value="1"/>
</dbReference>
<dbReference type="Pfam" id="PF02743">
    <property type="entry name" value="dCache_1"/>
    <property type="match status" value="1"/>
</dbReference>
<dbReference type="CDD" id="cd01949">
    <property type="entry name" value="GGDEF"/>
    <property type="match status" value="1"/>
</dbReference>
<feature type="domain" description="HAMP" evidence="7">
    <location>
        <begin position="268"/>
        <end position="320"/>
    </location>
</feature>